<feature type="domain" description="S5 DRBM" evidence="10">
    <location>
        <begin position="72"/>
        <end position="135"/>
    </location>
</feature>
<dbReference type="PROSITE" id="PS00585">
    <property type="entry name" value="RIBOSOMAL_S5"/>
    <property type="match status" value="1"/>
</dbReference>
<dbReference type="InterPro" id="IPR018192">
    <property type="entry name" value="Ribosomal_uS5_N_CS"/>
</dbReference>
<protein>
    <recommendedName>
        <fullName evidence="6 7">Small ribosomal subunit protein uS5</fullName>
    </recommendedName>
</protein>
<evidence type="ECO:0000256" key="6">
    <source>
        <dbReference type="ARBA" id="ARBA00035255"/>
    </source>
</evidence>
<dbReference type="SUPFAM" id="SSF54211">
    <property type="entry name" value="Ribosomal protein S5 domain 2-like"/>
    <property type="match status" value="1"/>
</dbReference>
<comment type="function">
    <text evidence="7">With S4 and S12 plays an important role in translational accuracy.</text>
</comment>
<dbReference type="InterPro" id="IPR000851">
    <property type="entry name" value="Ribosomal_uS5"/>
</dbReference>
<dbReference type="Pfam" id="PF00333">
    <property type="entry name" value="Ribosomal_S5"/>
    <property type="match status" value="1"/>
</dbReference>
<evidence type="ECO:0000259" key="10">
    <source>
        <dbReference type="PROSITE" id="PS50881"/>
    </source>
</evidence>
<evidence type="ECO:0000256" key="4">
    <source>
        <dbReference type="ARBA" id="ARBA00022980"/>
    </source>
</evidence>
<dbReference type="SUPFAM" id="SSF54768">
    <property type="entry name" value="dsRNA-binding domain-like"/>
    <property type="match status" value="1"/>
</dbReference>
<proteinExistence type="inferred from homology"/>
<dbReference type="InterPro" id="IPR020568">
    <property type="entry name" value="Ribosomal_Su5_D2-typ_SF"/>
</dbReference>
<keyword evidence="4 7" id="KW-0689">Ribosomal protein</keyword>
<keyword evidence="2 7" id="KW-0699">rRNA-binding</keyword>
<comment type="domain">
    <text evidence="7">The N-terminal domain interacts with the head of the 30S subunit; the C-terminal domain interacts with the body and contacts protein S4. The interaction surface between S4 and S5 is involved in control of translational fidelity.</text>
</comment>
<dbReference type="PANTHER" id="PTHR48277">
    <property type="entry name" value="MITOCHONDRIAL RIBOSOMAL PROTEIN S5"/>
    <property type="match status" value="1"/>
</dbReference>
<accession>A0ABY5J1K9</accession>
<dbReference type="InterPro" id="IPR014721">
    <property type="entry name" value="Ribsml_uS5_D2-typ_fold_subgr"/>
</dbReference>
<evidence type="ECO:0000313" key="11">
    <source>
        <dbReference type="EMBL" id="UUD37099.1"/>
    </source>
</evidence>
<keyword evidence="5 7" id="KW-0687">Ribonucleoprotein</keyword>
<dbReference type="PANTHER" id="PTHR48277:SF1">
    <property type="entry name" value="MITOCHONDRIAL RIBOSOMAL PROTEIN S5"/>
    <property type="match status" value="1"/>
</dbReference>
<dbReference type="HAMAP" id="MF_01307_B">
    <property type="entry name" value="Ribosomal_uS5_B"/>
    <property type="match status" value="1"/>
</dbReference>
<dbReference type="Pfam" id="PF03719">
    <property type="entry name" value="Ribosomal_S5_C"/>
    <property type="match status" value="1"/>
</dbReference>
<evidence type="ECO:0000256" key="5">
    <source>
        <dbReference type="ARBA" id="ARBA00023274"/>
    </source>
</evidence>
<feature type="compositionally biased region" description="Basic and acidic residues" evidence="9">
    <location>
        <begin position="52"/>
        <end position="69"/>
    </location>
</feature>
<evidence type="ECO:0000256" key="2">
    <source>
        <dbReference type="ARBA" id="ARBA00022730"/>
    </source>
</evidence>
<reference evidence="11" key="1">
    <citation type="submission" date="2022-07" db="EMBL/GenBank/DDBJ databases">
        <title>Complete genome of Mycoplasma equigenitalium type strain T37.</title>
        <authorList>
            <person name="Spergser J."/>
        </authorList>
    </citation>
    <scope>NUCLEOTIDE SEQUENCE</scope>
    <source>
        <strain evidence="11">T37</strain>
    </source>
</reference>
<comment type="subunit">
    <text evidence="7">Part of the 30S ribosomal subunit. Contacts proteins S4 and S8.</text>
</comment>
<dbReference type="InterPro" id="IPR005712">
    <property type="entry name" value="Ribosomal_uS5_bac-type"/>
</dbReference>
<dbReference type="Gene3D" id="3.30.160.20">
    <property type="match status" value="1"/>
</dbReference>
<feature type="compositionally biased region" description="Basic and acidic residues" evidence="9">
    <location>
        <begin position="20"/>
        <end position="42"/>
    </location>
</feature>
<feature type="region of interest" description="Disordered" evidence="9">
    <location>
        <begin position="1"/>
        <end position="69"/>
    </location>
</feature>
<dbReference type="GO" id="GO:0005840">
    <property type="term" value="C:ribosome"/>
    <property type="evidence" value="ECO:0007669"/>
    <property type="project" value="UniProtKB-KW"/>
</dbReference>
<keyword evidence="3 7" id="KW-0694">RNA-binding</keyword>
<comment type="similarity">
    <text evidence="1 7 8">Belongs to the universal ribosomal protein uS5 family.</text>
</comment>
<evidence type="ECO:0000313" key="12">
    <source>
        <dbReference type="Proteomes" id="UP001059576"/>
    </source>
</evidence>
<organism evidence="11 12">
    <name type="scientific">Mycoplasmopsis equigenitalium</name>
    <dbReference type="NCBI Taxonomy" id="114883"/>
    <lineage>
        <taxon>Bacteria</taxon>
        <taxon>Bacillati</taxon>
        <taxon>Mycoplasmatota</taxon>
        <taxon>Mycoplasmoidales</taxon>
        <taxon>Metamycoplasmataceae</taxon>
        <taxon>Mycoplasmopsis</taxon>
    </lineage>
</organism>
<name>A0ABY5J1K9_9BACT</name>
<dbReference type="EMBL" id="CP101808">
    <property type="protein sequence ID" value="UUD37099.1"/>
    <property type="molecule type" value="Genomic_DNA"/>
</dbReference>
<evidence type="ECO:0000256" key="8">
    <source>
        <dbReference type="RuleBase" id="RU003823"/>
    </source>
</evidence>
<keyword evidence="12" id="KW-1185">Reference proteome</keyword>
<evidence type="ECO:0000256" key="9">
    <source>
        <dbReference type="SAM" id="MobiDB-lite"/>
    </source>
</evidence>
<dbReference type="InterPro" id="IPR005324">
    <property type="entry name" value="Ribosomal_uS5_C"/>
</dbReference>
<dbReference type="PROSITE" id="PS50881">
    <property type="entry name" value="S5_DSRBD"/>
    <property type="match status" value="1"/>
</dbReference>
<dbReference type="InterPro" id="IPR013810">
    <property type="entry name" value="Ribosomal_uS5_N"/>
</dbReference>
<sequence length="228" mass="25097">MEEKKEFKQPAAATKVISASKKEADKNKKDAIVENHDQKNEKSATSTRTPRAPRDKQRDTKPQLRKKNDNEFSEKVIDIARVTKVVKGGRNFSFSAFVVVGNKKGSVGYGHGKSKEVPDAIKKAVKDARNHLVEVPLIKNKTTIPHEITSKFLSSKVILKPAPKGKGIIASGSVRAVVELAGYSDIVTKTYGSRSKANVVKATLKALKMLRTPEQIAALRDKKLEEII</sequence>
<evidence type="ECO:0000256" key="1">
    <source>
        <dbReference type="ARBA" id="ARBA00008945"/>
    </source>
</evidence>
<dbReference type="NCBIfam" id="TIGR01021">
    <property type="entry name" value="rpsE_bact"/>
    <property type="match status" value="1"/>
</dbReference>
<dbReference type="RefSeq" id="WP_129722283.1">
    <property type="nucleotide sequence ID" value="NZ_CP101808.1"/>
</dbReference>
<evidence type="ECO:0000256" key="7">
    <source>
        <dbReference type="HAMAP-Rule" id="MF_01307"/>
    </source>
</evidence>
<dbReference type="Gene3D" id="3.30.230.10">
    <property type="match status" value="1"/>
</dbReference>
<evidence type="ECO:0000256" key="3">
    <source>
        <dbReference type="ARBA" id="ARBA00022884"/>
    </source>
</evidence>
<comment type="function">
    <text evidence="7">Located at the back of the 30S subunit body where it stabilizes the conformation of the head with respect to the body.</text>
</comment>
<gene>
    <name evidence="7 11" type="primary">rpsE</name>
    <name evidence="11" type="ORF">NPA09_00790</name>
</gene>
<dbReference type="Proteomes" id="UP001059576">
    <property type="component" value="Chromosome"/>
</dbReference>